<feature type="transmembrane region" description="Helical" evidence="1">
    <location>
        <begin position="32"/>
        <end position="50"/>
    </location>
</feature>
<keyword evidence="1" id="KW-0812">Transmembrane</keyword>
<keyword evidence="1" id="KW-0472">Membrane</keyword>
<protein>
    <submittedName>
        <fullName evidence="2">Uncharacterized protein</fullName>
    </submittedName>
</protein>
<organism evidence="2 3">
    <name type="scientific">Microbacterium bandirmense</name>
    <dbReference type="NCBI Taxonomy" id="3122050"/>
    <lineage>
        <taxon>Bacteria</taxon>
        <taxon>Bacillati</taxon>
        <taxon>Actinomycetota</taxon>
        <taxon>Actinomycetes</taxon>
        <taxon>Micrococcales</taxon>
        <taxon>Microbacteriaceae</taxon>
        <taxon>Microbacterium</taxon>
    </lineage>
</organism>
<reference evidence="2 3" key="1">
    <citation type="submission" date="2024-02" db="EMBL/GenBank/DDBJ databases">
        <authorList>
            <person name="Saticioglu I.B."/>
        </authorList>
    </citation>
    <scope>NUCLEOTIDE SEQUENCE [LARGE SCALE GENOMIC DNA]</scope>
    <source>
        <strain evidence="2 3">Mu-80</strain>
    </source>
</reference>
<keyword evidence="3" id="KW-1185">Reference proteome</keyword>
<gene>
    <name evidence="2" type="ORF">WDU99_12965</name>
</gene>
<accession>A0ABU8LD15</accession>
<dbReference type="RefSeq" id="WP_337332870.1">
    <property type="nucleotide sequence ID" value="NZ_JBBDGM010000011.1"/>
</dbReference>
<comment type="caution">
    <text evidence="2">The sequence shown here is derived from an EMBL/GenBank/DDBJ whole genome shotgun (WGS) entry which is preliminary data.</text>
</comment>
<feature type="transmembrane region" description="Helical" evidence="1">
    <location>
        <begin position="132"/>
        <end position="151"/>
    </location>
</feature>
<evidence type="ECO:0000313" key="3">
    <source>
        <dbReference type="Proteomes" id="UP001371224"/>
    </source>
</evidence>
<feature type="transmembrane region" description="Helical" evidence="1">
    <location>
        <begin position="87"/>
        <end position="112"/>
    </location>
</feature>
<proteinExistence type="predicted"/>
<sequence>MAAERVDGHRPAQIGSGQAAPALGMTRRHLRIAAFAAVQVFPILALAPLMPQVAAWSPPAYAALAGAQTLFIFAARRMVGLRWSATVAAAMVAVLVGPFSAVGWLIAVPLMIAGAAFDGMMWMLERSRLPVVLLHVLIGGVVGSALFVVSLPVMSAEHLQPGLLLATWLSRVVTSVCGSWLSARLVAALHRAGVR</sequence>
<evidence type="ECO:0000256" key="1">
    <source>
        <dbReference type="SAM" id="Phobius"/>
    </source>
</evidence>
<dbReference type="EMBL" id="JBBDGM010000011">
    <property type="protein sequence ID" value="MEJ1089226.1"/>
    <property type="molecule type" value="Genomic_DNA"/>
</dbReference>
<name>A0ABU8LD15_9MICO</name>
<keyword evidence="1" id="KW-1133">Transmembrane helix</keyword>
<dbReference type="Proteomes" id="UP001371224">
    <property type="component" value="Unassembled WGS sequence"/>
</dbReference>
<feature type="transmembrane region" description="Helical" evidence="1">
    <location>
        <begin position="163"/>
        <end position="183"/>
    </location>
</feature>
<evidence type="ECO:0000313" key="2">
    <source>
        <dbReference type="EMBL" id="MEJ1089226.1"/>
    </source>
</evidence>